<accession>A0A1L7WET2</accession>
<evidence type="ECO:0000313" key="2">
    <source>
        <dbReference type="EMBL" id="CZR51290.1"/>
    </source>
</evidence>
<gene>
    <name evidence="2" type="ORF">PAC_01165</name>
</gene>
<name>A0A1L7WET2_9HELO</name>
<feature type="region of interest" description="Disordered" evidence="1">
    <location>
        <begin position="24"/>
        <end position="54"/>
    </location>
</feature>
<protein>
    <submittedName>
        <fullName evidence="2">Uncharacterized protein</fullName>
    </submittedName>
</protein>
<evidence type="ECO:0000256" key="1">
    <source>
        <dbReference type="SAM" id="MobiDB-lite"/>
    </source>
</evidence>
<reference evidence="2 3" key="1">
    <citation type="submission" date="2016-03" db="EMBL/GenBank/DDBJ databases">
        <authorList>
            <person name="Ploux O."/>
        </authorList>
    </citation>
    <scope>NUCLEOTIDE SEQUENCE [LARGE SCALE GENOMIC DNA]</scope>
    <source>
        <strain evidence="2 3">UAMH 11012</strain>
    </source>
</reference>
<feature type="region of interest" description="Disordered" evidence="1">
    <location>
        <begin position="200"/>
        <end position="242"/>
    </location>
</feature>
<sequence>MDSGGDAPSVNSAPIVTTVDSSTAITSSVNHGASSSSSPTPVFDEKKPDTPELAGTSIVPLNEFEARLARLEALLTKASEPDPRIARLEAALSRSDVGRCEGNQGDEYWRLTCTMDFKIPNVDINIDGYFSVVITSISKHAKPLGVSNILLTILGFVVGLSLSFRGSTAYERSQNMDNIDCPEPKSGEVHLGSCSGARWRVGQRRPDGQDHRNQSHSRSRCLSQAPNFDSSPIHTIPTYGPRWPSRYVRQICGARRTTRSQTADQ</sequence>
<evidence type="ECO:0000313" key="3">
    <source>
        <dbReference type="Proteomes" id="UP000184330"/>
    </source>
</evidence>
<organism evidence="2 3">
    <name type="scientific">Phialocephala subalpina</name>
    <dbReference type="NCBI Taxonomy" id="576137"/>
    <lineage>
        <taxon>Eukaryota</taxon>
        <taxon>Fungi</taxon>
        <taxon>Dikarya</taxon>
        <taxon>Ascomycota</taxon>
        <taxon>Pezizomycotina</taxon>
        <taxon>Leotiomycetes</taxon>
        <taxon>Helotiales</taxon>
        <taxon>Mollisiaceae</taxon>
        <taxon>Phialocephala</taxon>
        <taxon>Phialocephala fortinii species complex</taxon>
    </lineage>
</organism>
<feature type="compositionally biased region" description="Basic and acidic residues" evidence="1">
    <location>
        <begin position="204"/>
        <end position="213"/>
    </location>
</feature>
<feature type="compositionally biased region" description="Polar residues" evidence="1">
    <location>
        <begin position="220"/>
        <end position="233"/>
    </location>
</feature>
<feature type="compositionally biased region" description="Low complexity" evidence="1">
    <location>
        <begin position="27"/>
        <end position="38"/>
    </location>
</feature>
<dbReference type="EMBL" id="FJOG01000001">
    <property type="protein sequence ID" value="CZR51290.1"/>
    <property type="molecule type" value="Genomic_DNA"/>
</dbReference>
<dbReference type="Proteomes" id="UP000184330">
    <property type="component" value="Unassembled WGS sequence"/>
</dbReference>
<proteinExistence type="predicted"/>
<dbReference type="AlphaFoldDB" id="A0A1L7WET2"/>
<keyword evidence="3" id="KW-1185">Reference proteome</keyword>
<dbReference type="OrthoDB" id="1368at2759"/>